<evidence type="ECO:0000256" key="2">
    <source>
        <dbReference type="ARBA" id="ARBA00022694"/>
    </source>
</evidence>
<dbReference type="PANTHER" id="PTHR21027">
    <property type="entry name" value="TRNA-SPLICING ENDONUCLEASE SUBUNIT SEN54"/>
    <property type="match status" value="1"/>
</dbReference>
<reference evidence="5" key="1">
    <citation type="journal article" date="2013" name="Science">
        <title>The Amborella genome and the evolution of flowering plants.</title>
        <authorList>
            <consortium name="Amborella Genome Project"/>
        </authorList>
    </citation>
    <scope>NUCLEOTIDE SEQUENCE [LARGE SCALE GENOMIC DNA]</scope>
</reference>
<dbReference type="STRING" id="13333.U5D093"/>
<proteinExistence type="inferred from homology"/>
<dbReference type="Proteomes" id="UP000017836">
    <property type="component" value="Unassembled WGS sequence"/>
</dbReference>
<keyword evidence="5" id="KW-1185">Reference proteome</keyword>
<feature type="domain" description="tRNA-splicing endonuclease subunit Sen54 N-terminal" evidence="3">
    <location>
        <begin position="33"/>
        <end position="94"/>
    </location>
</feature>
<dbReference type="KEGG" id="atr:18443941"/>
<dbReference type="Gramene" id="ERN15650">
    <property type="protein sequence ID" value="ERN15650"/>
    <property type="gene ID" value="AMTR_s00048p00202800"/>
</dbReference>
<accession>U5D093</accession>
<evidence type="ECO:0000259" key="3">
    <source>
        <dbReference type="Pfam" id="PF12928"/>
    </source>
</evidence>
<gene>
    <name evidence="4" type="ORF">AMTR_s00048p00202800</name>
</gene>
<sequence length="310" mass="35103">MEVINWADSDETIDSNFCIKELNDEENLYMSGSIPRLQFRKEASIARWVQKMGMAEVIERKGGMWTTTGIVRQGKLYCLIEEALFLVERGALILLNGDTDTALGLKEIYGLVQERTYGSSWECFEAYRHLKSLGYVVGRHNLPWTLKSEKISTPESFREEPKDRLKEGVSLSKKIEAMNFSDREKPHNFSCIVMSEKCCSSEHVGVAENCEQSNNELGKGVSLSKMIEDMIICAKSEPIFDVYLPDRRFRKSAPVNPSFVLCAGGEEPPIKAAVKRLSEACGEIPLKFFQSESGRLSFFEFEKVELPLLP</sequence>
<comment type="similarity">
    <text evidence="1">Belongs to the SEN54 family.</text>
</comment>
<dbReference type="PANTHER" id="PTHR21027:SF1">
    <property type="entry name" value="TRNA-SPLICING ENDONUCLEASE SUBUNIT SEN54"/>
    <property type="match status" value="1"/>
</dbReference>
<keyword evidence="2" id="KW-0819">tRNA processing</keyword>
<dbReference type="OrthoDB" id="408683at2759"/>
<dbReference type="GO" id="GO:0000214">
    <property type="term" value="C:tRNA-intron endonuclease complex"/>
    <property type="evidence" value="ECO:0000318"/>
    <property type="project" value="GO_Central"/>
</dbReference>
<dbReference type="EMBL" id="KI392502">
    <property type="protein sequence ID" value="ERN15650.1"/>
    <property type="molecule type" value="Genomic_DNA"/>
</dbReference>
<dbReference type="OMA" id="GCCWESF"/>
<organism evidence="4 5">
    <name type="scientific">Amborella trichopoda</name>
    <dbReference type="NCBI Taxonomy" id="13333"/>
    <lineage>
        <taxon>Eukaryota</taxon>
        <taxon>Viridiplantae</taxon>
        <taxon>Streptophyta</taxon>
        <taxon>Embryophyta</taxon>
        <taxon>Tracheophyta</taxon>
        <taxon>Spermatophyta</taxon>
        <taxon>Magnoliopsida</taxon>
        <taxon>Amborellales</taxon>
        <taxon>Amborellaceae</taxon>
        <taxon>Amborella</taxon>
    </lineage>
</organism>
<dbReference type="Pfam" id="PF12928">
    <property type="entry name" value="tRNA_int_end_N2"/>
    <property type="match status" value="1"/>
</dbReference>
<dbReference type="AlphaFoldDB" id="U5D093"/>
<evidence type="ECO:0000313" key="4">
    <source>
        <dbReference type="EMBL" id="ERN15650.1"/>
    </source>
</evidence>
<dbReference type="InterPro" id="IPR024336">
    <property type="entry name" value="tRNA_splic_suSen54_N"/>
</dbReference>
<dbReference type="GO" id="GO:0000379">
    <property type="term" value="P:tRNA-type intron splice site recognition and cleavage"/>
    <property type="evidence" value="ECO:0000318"/>
    <property type="project" value="GO_Central"/>
</dbReference>
<dbReference type="InterPro" id="IPR024337">
    <property type="entry name" value="tRNA_splic_suSen54"/>
</dbReference>
<evidence type="ECO:0000256" key="1">
    <source>
        <dbReference type="ARBA" id="ARBA00005736"/>
    </source>
</evidence>
<protein>
    <recommendedName>
        <fullName evidence="3">tRNA-splicing endonuclease subunit Sen54 N-terminal domain-containing protein</fullName>
    </recommendedName>
</protein>
<dbReference type="eggNOG" id="KOG4772">
    <property type="taxonomic scope" value="Eukaryota"/>
</dbReference>
<evidence type="ECO:0000313" key="5">
    <source>
        <dbReference type="Proteomes" id="UP000017836"/>
    </source>
</evidence>
<dbReference type="HOGENOM" id="CLU_078355_0_0_1"/>
<name>U5D093_AMBTC</name>